<organism evidence="4 5">
    <name type="scientific">Blyttiomyces helicus</name>
    <dbReference type="NCBI Taxonomy" id="388810"/>
    <lineage>
        <taxon>Eukaryota</taxon>
        <taxon>Fungi</taxon>
        <taxon>Fungi incertae sedis</taxon>
        <taxon>Chytridiomycota</taxon>
        <taxon>Chytridiomycota incertae sedis</taxon>
        <taxon>Chytridiomycetes</taxon>
        <taxon>Chytridiomycetes incertae sedis</taxon>
        <taxon>Blyttiomyces</taxon>
    </lineage>
</organism>
<feature type="domain" description="GON" evidence="3">
    <location>
        <begin position="370"/>
        <end position="411"/>
    </location>
</feature>
<protein>
    <recommendedName>
        <fullName evidence="3">GON domain-containing protein</fullName>
    </recommendedName>
</protein>
<gene>
    <name evidence="4" type="ORF">BDK51DRAFT_32366</name>
</gene>
<evidence type="ECO:0000259" key="3">
    <source>
        <dbReference type="Pfam" id="PF08685"/>
    </source>
</evidence>
<dbReference type="Pfam" id="PF08685">
    <property type="entry name" value="GON"/>
    <property type="match status" value="1"/>
</dbReference>
<dbReference type="AlphaFoldDB" id="A0A4P9WI28"/>
<feature type="region of interest" description="Disordered" evidence="2">
    <location>
        <begin position="80"/>
        <end position="127"/>
    </location>
</feature>
<feature type="compositionally biased region" description="Basic and acidic residues" evidence="2">
    <location>
        <begin position="96"/>
        <end position="109"/>
    </location>
</feature>
<evidence type="ECO:0000313" key="4">
    <source>
        <dbReference type="EMBL" id="RKO92509.1"/>
    </source>
</evidence>
<feature type="compositionally biased region" description="Basic and acidic residues" evidence="2">
    <location>
        <begin position="10"/>
        <end position="21"/>
    </location>
</feature>
<dbReference type="InterPro" id="IPR012314">
    <property type="entry name" value="Pept_M12B_GON-ADAMTSs"/>
</dbReference>
<proteinExistence type="predicted"/>
<evidence type="ECO:0000256" key="1">
    <source>
        <dbReference type="ARBA" id="ARBA00022723"/>
    </source>
</evidence>
<sequence length="768" mass="82642">MQEEGGNDGLRNDGREEGERGAVRTIRTKAEHNSLSQTASCMKLVPVVEHTMVELHSRLSEAPVNGIVYGGQDVDIEGRRRGVREGARRRRLPQSGDRKEDVGGLRECGDDQSANSPGGDKSPLRGVNYPRKLLTHLYPTHKPVHCEQQWASRRSLRQCGDTMQGGELRGDPGSKGGLVGERTWENCYAVAHGARLAAAATSPKCTTTVTFTADVVVTSTKYVTATKETTLTVQKTNWIEYPTTITTLVEKYTTKTVIQSLIVPTTKTYSTTITHTGTPSTVYVTSIQTSPCAAPKTAGTQTVYMPCTATQAAIANTTVAQPVSYVTFSTASAAATGTASSTLTGACATIGTPAWIAGPCYNSVLAANPYALDGNYDVTLATGQTVSIYCAKMASGQPTEYINLAEGYSQNLDMQGLISTQLNFTKARVLLYNASTSYIDLMDLTFATASGYNAPLVPPGPYGPFSLGEANACSFYQYANTVIDITGTNFSIVSYPDPEKTMASIWGWNPNPTWSLTSQRLQLSAEGGCGGGVVRLNSTSTSNNGLVTGAVIAPCYNGNPLKGTYEYEFFGIPGYDVEYDGPRNRVLEIGYQVMSTIRPFRALDGRLLQAAPVGLILEVANALFDLSHELVMVPDTTLGDQELLCVRVKIDGRAGHIESQNTAESGKRKPSGRMISQTVAPFFAPTWQPLLFSTYPAEFGKITNLYHVSRLSTLPGAILANFAREERWEYSVLAEVGHIKNCRADTDAEADADADTGSYKKTQQASVV</sequence>
<name>A0A4P9WI28_9FUNG</name>
<dbReference type="GO" id="GO:0004222">
    <property type="term" value="F:metalloendopeptidase activity"/>
    <property type="evidence" value="ECO:0007669"/>
    <property type="project" value="InterPro"/>
</dbReference>
<keyword evidence="5" id="KW-1185">Reference proteome</keyword>
<dbReference type="EMBL" id="KZ994609">
    <property type="protein sequence ID" value="RKO92509.1"/>
    <property type="molecule type" value="Genomic_DNA"/>
</dbReference>
<feature type="region of interest" description="Disordered" evidence="2">
    <location>
        <begin position="1"/>
        <end position="21"/>
    </location>
</feature>
<keyword evidence="1" id="KW-0479">Metal-binding</keyword>
<reference evidence="5" key="1">
    <citation type="journal article" date="2018" name="Nat. Microbiol.">
        <title>Leveraging single-cell genomics to expand the fungal tree of life.</title>
        <authorList>
            <person name="Ahrendt S.R."/>
            <person name="Quandt C.A."/>
            <person name="Ciobanu D."/>
            <person name="Clum A."/>
            <person name="Salamov A."/>
            <person name="Andreopoulos B."/>
            <person name="Cheng J.F."/>
            <person name="Woyke T."/>
            <person name="Pelin A."/>
            <person name="Henrissat B."/>
            <person name="Reynolds N.K."/>
            <person name="Benny G.L."/>
            <person name="Smith M.E."/>
            <person name="James T.Y."/>
            <person name="Grigoriev I.V."/>
        </authorList>
    </citation>
    <scope>NUCLEOTIDE SEQUENCE [LARGE SCALE GENOMIC DNA]</scope>
</reference>
<dbReference type="Proteomes" id="UP000269721">
    <property type="component" value="Unassembled WGS sequence"/>
</dbReference>
<accession>A0A4P9WI28</accession>
<evidence type="ECO:0000313" key="5">
    <source>
        <dbReference type="Proteomes" id="UP000269721"/>
    </source>
</evidence>
<evidence type="ECO:0000256" key="2">
    <source>
        <dbReference type="SAM" id="MobiDB-lite"/>
    </source>
</evidence>
<dbReference type="GO" id="GO:0008270">
    <property type="term" value="F:zinc ion binding"/>
    <property type="evidence" value="ECO:0007669"/>
    <property type="project" value="InterPro"/>
</dbReference>